<reference evidence="3" key="1">
    <citation type="submission" date="2022-05" db="EMBL/GenBank/DDBJ databases">
        <title>The Musa troglodytarum L. genome provides insights into the mechanism of non-climacteric behaviour and enrichment of carotenoids.</title>
        <authorList>
            <person name="Wang J."/>
        </authorList>
    </citation>
    <scope>NUCLEOTIDE SEQUENCE</scope>
    <source>
        <tissue evidence="3">Leaf</tissue>
    </source>
</reference>
<dbReference type="Proteomes" id="UP001055439">
    <property type="component" value="Chromosome 5"/>
</dbReference>
<organism evidence="3 4">
    <name type="scientific">Musa troglodytarum</name>
    <name type="common">fe'i banana</name>
    <dbReference type="NCBI Taxonomy" id="320322"/>
    <lineage>
        <taxon>Eukaryota</taxon>
        <taxon>Viridiplantae</taxon>
        <taxon>Streptophyta</taxon>
        <taxon>Embryophyta</taxon>
        <taxon>Tracheophyta</taxon>
        <taxon>Spermatophyta</taxon>
        <taxon>Magnoliopsida</taxon>
        <taxon>Liliopsida</taxon>
        <taxon>Zingiberales</taxon>
        <taxon>Musaceae</taxon>
        <taxon>Musa</taxon>
    </lineage>
</organism>
<proteinExistence type="predicted"/>
<dbReference type="EMBL" id="CP097507">
    <property type="protein sequence ID" value="URE04673.1"/>
    <property type="molecule type" value="Genomic_DNA"/>
</dbReference>
<dbReference type="Gene3D" id="2.120.10.70">
    <property type="entry name" value="Fucose-specific lectin"/>
    <property type="match status" value="1"/>
</dbReference>
<feature type="chain" id="PRO_5038812592" evidence="2">
    <location>
        <begin position="23"/>
        <end position="690"/>
    </location>
</feature>
<dbReference type="SUPFAM" id="SSF89372">
    <property type="entry name" value="Fucose-specific lectin"/>
    <property type="match status" value="2"/>
</dbReference>
<accession>A0A9E7K363</accession>
<feature type="region of interest" description="Disordered" evidence="1">
    <location>
        <begin position="85"/>
        <end position="110"/>
    </location>
</feature>
<dbReference type="PANTHER" id="PTHR36893:SF1">
    <property type="entry name" value="BULB-TYPE LECTIN DOMAIN-CONTAINING PROTEIN"/>
    <property type="match status" value="1"/>
</dbReference>
<gene>
    <name evidence="3" type="ORF">MUK42_19652</name>
</gene>
<name>A0A9E7K363_9LILI</name>
<evidence type="ECO:0000256" key="1">
    <source>
        <dbReference type="SAM" id="MobiDB-lite"/>
    </source>
</evidence>
<evidence type="ECO:0000313" key="4">
    <source>
        <dbReference type="Proteomes" id="UP001055439"/>
    </source>
</evidence>
<dbReference type="OrthoDB" id="66678at2759"/>
<dbReference type="PANTHER" id="PTHR36893">
    <property type="entry name" value="OS01G0275950 PROTEIN"/>
    <property type="match status" value="1"/>
</dbReference>
<feature type="signal peptide" evidence="2">
    <location>
        <begin position="1"/>
        <end position="22"/>
    </location>
</feature>
<sequence>MSGPSLGLLFSATWIMSQMVLCFVTSVSSWCPTPPSRRSETKFTQKTNKFWEFEEKSNTWVEINLPFDLMSCINDSCSKVGSIENMGQKDDETPALEQRQNITDRDETKEDYGPVLPLRRRISLTRMSEASVWVTGQSGSIYERFWNGVKWVIAPHELPNPTGQAVSVLIINQTILALSEGGLLYQLQLNENSQPIWTEFMLTTEQSTRTEEAEPGMVVQIKSGVVSYDGERLYLTTATGELIEISEFQPLRWEIHGRPPGGDNSAIADTGAIRPGIVFTISSSGDLYEFDKKSKPSWKKHIWSDPSIKQSSLGPSRGCTLHGLAGAHSSSLFLLTKYKLHAGNHLGYQSMYSEPRKFNRSKELTDPQDGFLVERRLHKRKWKWAVHGAPKQHQLSATTAVQQSELNEKIFSLFFTTTKGYVFEYQLPKNPALRKFQWKDCHSPPDTKIAFIVDQEVHRKNIIFVVGQNGRLYQYNRITELWHKHYQSPHLVLSRSPGTAIRPSVLSLAGSIFMISDNGGLVEYHWDSLDGWEWVEHGTPYRDVLLVGAPGPCFDDTQLFVIGSDGQVYRRHWDQRTWKWTCHGFPHSKPSSSVEDQRVEGSKNCATDDNVASYKNEAQYPDDGYGRNCNEKVAAVRPTPFSEESVIFELQDGRLAELRRSAGGAGWEWARIIGTPASICFTSYWTAVAT</sequence>
<keyword evidence="4" id="KW-1185">Reference proteome</keyword>
<protein>
    <submittedName>
        <fullName evidence="3">Uncharacterized protein</fullName>
    </submittedName>
</protein>
<keyword evidence="2" id="KW-0732">Signal</keyword>
<evidence type="ECO:0000256" key="2">
    <source>
        <dbReference type="SAM" id="SignalP"/>
    </source>
</evidence>
<evidence type="ECO:0000313" key="3">
    <source>
        <dbReference type="EMBL" id="URE04673.1"/>
    </source>
</evidence>
<dbReference type="AlphaFoldDB" id="A0A9E7K363"/>